<sequence length="103" mass="11583">MYAVMQTGGKQYRVEVGDVIYVEKLPVDEGAEVEIPEVLLLGKEDGVVIGTPLVPGAKVKASVLKQGKAKKIIVYKYKPKKNYRRKYGHRQPWTKLRIEAIEG</sequence>
<dbReference type="KEGG" id="kyr:CVV65_04845"/>
<dbReference type="EMBL" id="LR792683">
    <property type="protein sequence ID" value="CAB3391931.1"/>
    <property type="molecule type" value="Genomic_DNA"/>
</dbReference>
<comment type="similarity">
    <text evidence="1 6 7">Belongs to the bacterial ribosomal protein bL21 family.</text>
</comment>
<gene>
    <name evidence="6 8" type="primary">rplU</name>
    <name evidence="9" type="ORF">COOX1_1157</name>
    <name evidence="8" type="ORF">CVV65_04845</name>
</gene>
<dbReference type="PANTHER" id="PTHR21349:SF0">
    <property type="entry name" value="LARGE RIBOSOMAL SUBUNIT PROTEIN BL21M"/>
    <property type="match status" value="1"/>
</dbReference>
<dbReference type="GO" id="GO:0005840">
    <property type="term" value="C:ribosome"/>
    <property type="evidence" value="ECO:0007669"/>
    <property type="project" value="UniProtKB-KW"/>
</dbReference>
<dbReference type="RefSeq" id="WP_100667183.1">
    <property type="nucleotide sequence ID" value="NZ_CP024955.1"/>
</dbReference>
<dbReference type="InterPro" id="IPR028909">
    <property type="entry name" value="bL21-like"/>
</dbReference>
<evidence type="ECO:0000313" key="10">
    <source>
        <dbReference type="Proteomes" id="UP000231932"/>
    </source>
</evidence>
<protein>
    <recommendedName>
        <fullName evidence="6">Large ribosomal subunit protein bL21</fullName>
    </recommendedName>
</protein>
<keyword evidence="5 6" id="KW-0687">Ribonucleoprotein</keyword>
<dbReference type="NCBIfam" id="TIGR00061">
    <property type="entry name" value="L21"/>
    <property type="match status" value="1"/>
</dbReference>
<evidence type="ECO:0000313" key="8">
    <source>
        <dbReference type="EMBL" id="ATY84359.1"/>
    </source>
</evidence>
<dbReference type="InterPro" id="IPR001787">
    <property type="entry name" value="Ribosomal_bL21"/>
</dbReference>
<keyword evidence="4 6" id="KW-0689">Ribosomal protein</keyword>
<evidence type="ECO:0000256" key="1">
    <source>
        <dbReference type="ARBA" id="ARBA00008563"/>
    </source>
</evidence>
<reference evidence="10" key="1">
    <citation type="submission" date="2017-11" db="EMBL/GenBank/DDBJ databases">
        <title>Complete Genome Sequence of Kyrpidia sp. Strain EA-1, a thermophilic, hydrogen-oxidizing Bacterium, isolated from the Azores.</title>
        <authorList>
            <person name="Reiner J.E."/>
            <person name="Lapp C.J."/>
            <person name="Bunk B."/>
            <person name="Gescher J."/>
        </authorList>
    </citation>
    <scope>NUCLEOTIDE SEQUENCE [LARGE SCALE GENOMIC DNA]</scope>
    <source>
        <strain evidence="10">EA-1</strain>
    </source>
</reference>
<evidence type="ECO:0000256" key="3">
    <source>
        <dbReference type="ARBA" id="ARBA00022884"/>
    </source>
</evidence>
<dbReference type="HAMAP" id="MF_01363">
    <property type="entry name" value="Ribosomal_bL21"/>
    <property type="match status" value="1"/>
</dbReference>
<dbReference type="InterPro" id="IPR036164">
    <property type="entry name" value="bL21-like_sf"/>
</dbReference>
<evidence type="ECO:0000256" key="6">
    <source>
        <dbReference type="HAMAP-Rule" id="MF_01363"/>
    </source>
</evidence>
<organism evidence="8 10">
    <name type="scientific">Kyrpidia spormannii</name>
    <dbReference type="NCBI Taxonomy" id="2055160"/>
    <lineage>
        <taxon>Bacteria</taxon>
        <taxon>Bacillati</taxon>
        <taxon>Bacillota</taxon>
        <taxon>Bacilli</taxon>
        <taxon>Bacillales</taxon>
        <taxon>Alicyclobacillaceae</taxon>
        <taxon>Kyrpidia</taxon>
    </lineage>
</organism>
<dbReference type="GO" id="GO:0005737">
    <property type="term" value="C:cytoplasm"/>
    <property type="evidence" value="ECO:0007669"/>
    <property type="project" value="UniProtKB-ARBA"/>
</dbReference>
<evidence type="ECO:0000256" key="4">
    <source>
        <dbReference type="ARBA" id="ARBA00022980"/>
    </source>
</evidence>
<name>A0A2K8N4Q7_9BACL</name>
<dbReference type="GO" id="GO:0019843">
    <property type="term" value="F:rRNA binding"/>
    <property type="evidence" value="ECO:0007669"/>
    <property type="project" value="UniProtKB-UniRule"/>
</dbReference>
<accession>A0A2K8N4Q7</accession>
<reference evidence="9 11" key="3">
    <citation type="submission" date="2020-04" db="EMBL/GenBank/DDBJ databases">
        <authorList>
            <person name="Hogendoorn C."/>
        </authorList>
    </citation>
    <scope>NUCLEOTIDE SEQUENCE [LARGE SCALE GENOMIC DNA]</scope>
    <source>
        <strain evidence="9">COOX1</strain>
    </source>
</reference>
<dbReference type="InterPro" id="IPR018258">
    <property type="entry name" value="Ribosomal_bL21_CS"/>
</dbReference>
<dbReference type="PROSITE" id="PS01169">
    <property type="entry name" value="RIBOSOMAL_L21"/>
    <property type="match status" value="1"/>
</dbReference>
<comment type="function">
    <text evidence="6 7">This protein binds to 23S rRNA in the presence of protein L20.</text>
</comment>
<evidence type="ECO:0000256" key="5">
    <source>
        <dbReference type="ARBA" id="ARBA00023274"/>
    </source>
</evidence>
<dbReference type="Proteomes" id="UP000231932">
    <property type="component" value="Chromosome"/>
</dbReference>
<evidence type="ECO:0000256" key="2">
    <source>
        <dbReference type="ARBA" id="ARBA00022730"/>
    </source>
</evidence>
<dbReference type="AlphaFoldDB" id="A0A2K8N4Q7"/>
<dbReference type="GO" id="GO:1990904">
    <property type="term" value="C:ribonucleoprotein complex"/>
    <property type="evidence" value="ECO:0007669"/>
    <property type="project" value="UniProtKB-KW"/>
</dbReference>
<keyword evidence="3 6" id="KW-0694">RNA-binding</keyword>
<dbReference type="Proteomes" id="UP000502196">
    <property type="component" value="Chromosome"/>
</dbReference>
<evidence type="ECO:0000313" key="9">
    <source>
        <dbReference type="EMBL" id="CAB3391931.1"/>
    </source>
</evidence>
<proteinExistence type="inferred from homology"/>
<dbReference type="SUPFAM" id="SSF141091">
    <property type="entry name" value="L21p-like"/>
    <property type="match status" value="1"/>
</dbReference>
<dbReference type="OrthoDB" id="9813334at2"/>
<evidence type="ECO:0000256" key="7">
    <source>
        <dbReference type="RuleBase" id="RU000562"/>
    </source>
</evidence>
<reference evidence="8" key="2">
    <citation type="journal article" date="2018" name="Genome Announc.">
        <title>Complete Genome Sequence of Kyrpidia sp. Strain EA-1, a Thermophilic Knallgas Bacterium, Isolated from the Azores.</title>
        <authorList>
            <person name="Reiner J.E."/>
            <person name="Lapp C.J."/>
            <person name="Bunk B."/>
            <person name="Sproer C."/>
            <person name="Overmann J."/>
            <person name="Gescher J."/>
        </authorList>
    </citation>
    <scope>NUCLEOTIDE SEQUENCE</scope>
    <source>
        <strain evidence="8">EA-1</strain>
    </source>
</reference>
<dbReference type="GO" id="GO:0003735">
    <property type="term" value="F:structural constituent of ribosome"/>
    <property type="evidence" value="ECO:0007669"/>
    <property type="project" value="InterPro"/>
</dbReference>
<dbReference type="Pfam" id="PF00829">
    <property type="entry name" value="Ribosomal_L21p"/>
    <property type="match status" value="1"/>
</dbReference>
<keyword evidence="2 6" id="KW-0699">rRNA-binding</keyword>
<evidence type="ECO:0000313" key="11">
    <source>
        <dbReference type="Proteomes" id="UP000502196"/>
    </source>
</evidence>
<dbReference type="GO" id="GO:0006412">
    <property type="term" value="P:translation"/>
    <property type="evidence" value="ECO:0007669"/>
    <property type="project" value="UniProtKB-UniRule"/>
</dbReference>
<dbReference type="EMBL" id="CP024955">
    <property type="protein sequence ID" value="ATY84359.1"/>
    <property type="molecule type" value="Genomic_DNA"/>
</dbReference>
<comment type="subunit">
    <text evidence="6">Part of the 50S ribosomal subunit. Contacts protein L20.</text>
</comment>
<keyword evidence="10" id="KW-1185">Reference proteome</keyword>
<dbReference type="PANTHER" id="PTHR21349">
    <property type="entry name" value="50S RIBOSOMAL PROTEIN L21"/>
    <property type="match status" value="1"/>
</dbReference>